<comment type="caution">
    <text evidence="3">The sequence shown here is derived from an EMBL/GenBank/DDBJ whole genome shotgun (WGS) entry which is preliminary data.</text>
</comment>
<evidence type="ECO:0000256" key="1">
    <source>
        <dbReference type="SAM" id="MobiDB-lite"/>
    </source>
</evidence>
<feature type="region of interest" description="Disordered" evidence="1">
    <location>
        <begin position="374"/>
        <end position="402"/>
    </location>
</feature>
<feature type="transmembrane region" description="Helical" evidence="2">
    <location>
        <begin position="218"/>
        <end position="239"/>
    </location>
</feature>
<keyword evidence="2" id="KW-1133">Transmembrane helix</keyword>
<feature type="transmembrane region" description="Helical" evidence="2">
    <location>
        <begin position="24"/>
        <end position="48"/>
    </location>
</feature>
<dbReference type="Proteomes" id="UP000051373">
    <property type="component" value="Unassembled WGS sequence"/>
</dbReference>
<keyword evidence="2" id="KW-0812">Transmembrane</keyword>
<gene>
    <name evidence="3" type="ORF">AMJ83_02520</name>
</gene>
<protein>
    <recommendedName>
        <fullName evidence="5">Glycerophosphoryl diester phosphodiesterase membrane domain-containing protein</fullName>
    </recommendedName>
</protein>
<name>A0A0S8FV80_UNCW3</name>
<feature type="transmembrane region" description="Helical" evidence="2">
    <location>
        <begin position="159"/>
        <end position="188"/>
    </location>
</feature>
<reference evidence="3 4" key="1">
    <citation type="journal article" date="2015" name="Microbiome">
        <title>Genomic resolution of linkages in carbon, nitrogen, and sulfur cycling among widespread estuary sediment bacteria.</title>
        <authorList>
            <person name="Baker B.J."/>
            <person name="Lazar C.S."/>
            <person name="Teske A.P."/>
            <person name="Dick G.J."/>
        </authorList>
    </citation>
    <scope>NUCLEOTIDE SEQUENCE [LARGE SCALE GENOMIC DNA]</scope>
    <source>
        <strain evidence="3">SM23_42</strain>
    </source>
</reference>
<feature type="transmembrane region" description="Helical" evidence="2">
    <location>
        <begin position="127"/>
        <end position="153"/>
    </location>
</feature>
<feature type="compositionally biased region" description="Basic residues" evidence="1">
    <location>
        <begin position="385"/>
        <end position="402"/>
    </location>
</feature>
<dbReference type="EMBL" id="LJUJ01000002">
    <property type="protein sequence ID" value="KPK64592.1"/>
    <property type="molecule type" value="Genomic_DNA"/>
</dbReference>
<evidence type="ECO:0000313" key="3">
    <source>
        <dbReference type="EMBL" id="KPK64592.1"/>
    </source>
</evidence>
<organism evidence="3 4">
    <name type="scientific">candidate division WOR_3 bacterium SM23_42</name>
    <dbReference type="NCBI Taxonomy" id="1703779"/>
    <lineage>
        <taxon>Bacteria</taxon>
        <taxon>Bacteria division WOR-3</taxon>
    </lineage>
</organism>
<sequence>MTNLHFNYKDVFRAGRLGFSAKKIWLAFLGLLIAYIGYGILSYLAYIAGGIEIGEVWDVYRLVPMYPSGLPWFTWLIWIVAFLWWLFVSLIFGVAISKVTYEQLKGDEFYEIKEAIKFALKSGKATILAPIVLVLFMIALIVMGIILALITWVPYFGQLFFAVMSILAFAVCLFILYLVIVTVVSLIIGPSIVGETGNDTFDTLFESFSVVNDQPWRFVVYEFLLMFVVLIGVGLLGFFSAKAIFLGQDVIGLIVPAEKLDNLLINAAYYVKITIPPVCPESWHNLITGYIESTGMPNLLYPSGYLPAYETWSGAITSFILGVVYYFIILFIKSLGVAIFWAGNTVIFTVLVKKKDDKNLLEIKEEIFEEPKKEEVIEKKEAKKPTAKRKPKRTRKSTKRSK</sequence>
<keyword evidence="2" id="KW-0472">Membrane</keyword>
<proteinExistence type="predicted"/>
<feature type="transmembrane region" description="Helical" evidence="2">
    <location>
        <begin position="323"/>
        <end position="352"/>
    </location>
</feature>
<dbReference type="AlphaFoldDB" id="A0A0S8FV80"/>
<dbReference type="STRING" id="1703779.AMJ83_02520"/>
<evidence type="ECO:0000256" key="2">
    <source>
        <dbReference type="SAM" id="Phobius"/>
    </source>
</evidence>
<evidence type="ECO:0008006" key="5">
    <source>
        <dbReference type="Google" id="ProtNLM"/>
    </source>
</evidence>
<feature type="compositionally biased region" description="Basic and acidic residues" evidence="1">
    <location>
        <begin position="374"/>
        <end position="384"/>
    </location>
</feature>
<feature type="transmembrane region" description="Helical" evidence="2">
    <location>
        <begin position="72"/>
        <end position="96"/>
    </location>
</feature>
<accession>A0A0S8FV80</accession>
<evidence type="ECO:0000313" key="4">
    <source>
        <dbReference type="Proteomes" id="UP000051373"/>
    </source>
</evidence>